<name>A0A9D4E7M7_DREPO</name>
<dbReference type="EMBL" id="JAIWYP010000009">
    <property type="protein sequence ID" value="KAH3773789.1"/>
    <property type="molecule type" value="Genomic_DNA"/>
</dbReference>
<sequence>MFGSGGFSPDCLEGLRFYRGHPVIPSLQEAIEPAVAERLIRRPLSQLVCKFAGESLHAGV</sequence>
<comment type="caution">
    <text evidence="1">The sequence shown here is derived from an EMBL/GenBank/DDBJ whole genome shotgun (WGS) entry which is preliminary data.</text>
</comment>
<evidence type="ECO:0000313" key="2">
    <source>
        <dbReference type="Proteomes" id="UP000828390"/>
    </source>
</evidence>
<accession>A0A9D4E7M7</accession>
<gene>
    <name evidence="1" type="ORF">DPMN_175157</name>
</gene>
<organism evidence="1 2">
    <name type="scientific">Dreissena polymorpha</name>
    <name type="common">Zebra mussel</name>
    <name type="synonym">Mytilus polymorpha</name>
    <dbReference type="NCBI Taxonomy" id="45954"/>
    <lineage>
        <taxon>Eukaryota</taxon>
        <taxon>Metazoa</taxon>
        <taxon>Spiralia</taxon>
        <taxon>Lophotrochozoa</taxon>
        <taxon>Mollusca</taxon>
        <taxon>Bivalvia</taxon>
        <taxon>Autobranchia</taxon>
        <taxon>Heteroconchia</taxon>
        <taxon>Euheterodonta</taxon>
        <taxon>Imparidentia</taxon>
        <taxon>Neoheterodontei</taxon>
        <taxon>Myida</taxon>
        <taxon>Dreissenoidea</taxon>
        <taxon>Dreissenidae</taxon>
        <taxon>Dreissena</taxon>
    </lineage>
</organism>
<dbReference type="AlphaFoldDB" id="A0A9D4E7M7"/>
<reference evidence="1" key="1">
    <citation type="journal article" date="2019" name="bioRxiv">
        <title>The Genome of the Zebra Mussel, Dreissena polymorpha: A Resource for Invasive Species Research.</title>
        <authorList>
            <person name="McCartney M.A."/>
            <person name="Auch B."/>
            <person name="Kono T."/>
            <person name="Mallez S."/>
            <person name="Zhang Y."/>
            <person name="Obille A."/>
            <person name="Becker A."/>
            <person name="Abrahante J.E."/>
            <person name="Garbe J."/>
            <person name="Badalamenti J.P."/>
            <person name="Herman A."/>
            <person name="Mangelson H."/>
            <person name="Liachko I."/>
            <person name="Sullivan S."/>
            <person name="Sone E.D."/>
            <person name="Koren S."/>
            <person name="Silverstein K.A.T."/>
            <person name="Beckman K.B."/>
            <person name="Gohl D.M."/>
        </authorList>
    </citation>
    <scope>NUCLEOTIDE SEQUENCE</scope>
    <source>
        <strain evidence="1">Duluth1</strain>
        <tissue evidence="1">Whole animal</tissue>
    </source>
</reference>
<reference evidence="1" key="2">
    <citation type="submission" date="2020-11" db="EMBL/GenBank/DDBJ databases">
        <authorList>
            <person name="McCartney M.A."/>
            <person name="Auch B."/>
            <person name="Kono T."/>
            <person name="Mallez S."/>
            <person name="Becker A."/>
            <person name="Gohl D.M."/>
            <person name="Silverstein K.A.T."/>
            <person name="Koren S."/>
            <person name="Bechman K.B."/>
            <person name="Herman A."/>
            <person name="Abrahante J.E."/>
            <person name="Garbe J."/>
        </authorList>
    </citation>
    <scope>NUCLEOTIDE SEQUENCE</scope>
    <source>
        <strain evidence="1">Duluth1</strain>
        <tissue evidence="1">Whole animal</tissue>
    </source>
</reference>
<keyword evidence="2" id="KW-1185">Reference proteome</keyword>
<proteinExistence type="predicted"/>
<protein>
    <submittedName>
        <fullName evidence="1">Uncharacterized protein</fullName>
    </submittedName>
</protein>
<evidence type="ECO:0000313" key="1">
    <source>
        <dbReference type="EMBL" id="KAH3773789.1"/>
    </source>
</evidence>
<dbReference type="Proteomes" id="UP000828390">
    <property type="component" value="Unassembled WGS sequence"/>
</dbReference>